<dbReference type="Proteomes" id="UP000317422">
    <property type="component" value="Unassembled WGS sequence"/>
</dbReference>
<evidence type="ECO:0000313" key="4">
    <source>
        <dbReference type="Proteomes" id="UP000317422"/>
    </source>
</evidence>
<dbReference type="Gene3D" id="1.10.10.10">
    <property type="entry name" value="Winged helix-like DNA-binding domain superfamily/Winged helix DNA-binding domain"/>
    <property type="match status" value="1"/>
</dbReference>
<dbReference type="SUPFAM" id="SSF46785">
    <property type="entry name" value="Winged helix' DNA-binding domain"/>
    <property type="match status" value="1"/>
</dbReference>
<feature type="domain" description="HTH marR-type" evidence="2">
    <location>
        <begin position="1"/>
        <end position="136"/>
    </location>
</feature>
<keyword evidence="3" id="KW-0238">DNA-binding</keyword>
<dbReference type="GO" id="GO:0003700">
    <property type="term" value="F:DNA-binding transcription factor activity"/>
    <property type="evidence" value="ECO:0007669"/>
    <property type="project" value="InterPro"/>
</dbReference>
<evidence type="ECO:0000256" key="1">
    <source>
        <dbReference type="SAM" id="Coils"/>
    </source>
</evidence>
<dbReference type="PROSITE" id="PS50995">
    <property type="entry name" value="HTH_MARR_2"/>
    <property type="match status" value="1"/>
</dbReference>
<dbReference type="Pfam" id="PF01047">
    <property type="entry name" value="MarR"/>
    <property type="match status" value="1"/>
</dbReference>
<dbReference type="EMBL" id="VFQC01000001">
    <property type="protein sequence ID" value="TQN31605.1"/>
    <property type="molecule type" value="Genomic_DNA"/>
</dbReference>
<name>A0A543NID8_9ACTN</name>
<dbReference type="PANTHER" id="PTHR39515:SF2">
    <property type="entry name" value="HTH-TYPE TRANSCRIPTIONAL REGULATOR RV0880"/>
    <property type="match status" value="1"/>
</dbReference>
<evidence type="ECO:0000313" key="3">
    <source>
        <dbReference type="EMBL" id="TQN31605.1"/>
    </source>
</evidence>
<keyword evidence="4" id="KW-1185">Reference proteome</keyword>
<dbReference type="SMART" id="SM00347">
    <property type="entry name" value="HTH_MARR"/>
    <property type="match status" value="1"/>
</dbReference>
<dbReference type="InterPro" id="IPR036388">
    <property type="entry name" value="WH-like_DNA-bd_sf"/>
</dbReference>
<organism evidence="3 4">
    <name type="scientific">Haloactinospora alba</name>
    <dbReference type="NCBI Taxonomy" id="405555"/>
    <lineage>
        <taxon>Bacteria</taxon>
        <taxon>Bacillati</taxon>
        <taxon>Actinomycetota</taxon>
        <taxon>Actinomycetes</taxon>
        <taxon>Streptosporangiales</taxon>
        <taxon>Nocardiopsidaceae</taxon>
        <taxon>Haloactinospora</taxon>
    </lineage>
</organism>
<dbReference type="RefSeq" id="WP_246062171.1">
    <property type="nucleotide sequence ID" value="NZ_VFQC01000001.1"/>
</dbReference>
<dbReference type="AlphaFoldDB" id="A0A543NID8"/>
<dbReference type="InterPro" id="IPR052526">
    <property type="entry name" value="HTH-type_Bedaq_tolerance"/>
</dbReference>
<sequence>MTLQPHGLTSELYSVLRGLVLVMRQAAADQRVSSQHLAILGSLESGNRRVTALAEEHGVRTPTMTAHISKLEEMGAVRRDSDAGDARVVVVELSEYGRQLLSEGKSARMADLEARLQQLSAAEREAVEAALPALAKLSGRRH</sequence>
<gene>
    <name evidence="3" type="ORF">FHX37_1513</name>
</gene>
<proteinExistence type="predicted"/>
<dbReference type="InterPro" id="IPR000835">
    <property type="entry name" value="HTH_MarR-typ"/>
</dbReference>
<comment type="caution">
    <text evidence="3">The sequence shown here is derived from an EMBL/GenBank/DDBJ whole genome shotgun (WGS) entry which is preliminary data.</text>
</comment>
<keyword evidence="1" id="KW-0175">Coiled coil</keyword>
<dbReference type="InterPro" id="IPR036390">
    <property type="entry name" value="WH_DNA-bd_sf"/>
</dbReference>
<evidence type="ECO:0000259" key="2">
    <source>
        <dbReference type="PROSITE" id="PS50995"/>
    </source>
</evidence>
<accession>A0A543NID8</accession>
<dbReference type="PANTHER" id="PTHR39515">
    <property type="entry name" value="CONSERVED PROTEIN"/>
    <property type="match status" value="1"/>
</dbReference>
<feature type="coiled-coil region" evidence="1">
    <location>
        <begin position="102"/>
        <end position="129"/>
    </location>
</feature>
<protein>
    <submittedName>
        <fullName evidence="3">DNA-binding MarR family transcriptional regulator</fullName>
    </submittedName>
</protein>
<reference evidence="3 4" key="1">
    <citation type="submission" date="2019-06" db="EMBL/GenBank/DDBJ databases">
        <title>Sequencing the genomes of 1000 actinobacteria strains.</title>
        <authorList>
            <person name="Klenk H.-P."/>
        </authorList>
    </citation>
    <scope>NUCLEOTIDE SEQUENCE [LARGE SCALE GENOMIC DNA]</scope>
    <source>
        <strain evidence="3 4">DSM 45015</strain>
    </source>
</reference>
<dbReference type="GO" id="GO:0003677">
    <property type="term" value="F:DNA binding"/>
    <property type="evidence" value="ECO:0007669"/>
    <property type="project" value="UniProtKB-KW"/>
</dbReference>